<reference evidence="3" key="1">
    <citation type="submission" date="2013-10" db="EMBL/GenBank/DDBJ databases">
        <title>Genomic analysis of the causative agents of coccidiosis in chickens.</title>
        <authorList>
            <person name="Reid A.J."/>
            <person name="Blake D."/>
            <person name="Billington K."/>
            <person name="Browne H."/>
            <person name="Dunn M."/>
            <person name="Hung S."/>
            <person name="Kawahara F."/>
            <person name="Miranda-Saavedra D."/>
            <person name="Mourier T."/>
            <person name="Nagra H."/>
            <person name="Otto T.D."/>
            <person name="Rawlings N."/>
            <person name="Sanchez A."/>
            <person name="Sanders M."/>
            <person name="Subramaniam C."/>
            <person name="Tay Y."/>
            <person name="Dear P."/>
            <person name="Doerig C."/>
            <person name="Gruber A."/>
            <person name="Parkinson J."/>
            <person name="Shirley M."/>
            <person name="Wan K.L."/>
            <person name="Berriman M."/>
            <person name="Tomley F."/>
            <person name="Pain A."/>
        </authorList>
    </citation>
    <scope>NUCLEOTIDE SEQUENCE [LARGE SCALE GENOMIC DNA]</scope>
    <source>
        <strain evidence="3">Houghton</strain>
    </source>
</reference>
<organism evidence="3 4">
    <name type="scientific">Eimeria necatrix</name>
    <dbReference type="NCBI Taxonomy" id="51315"/>
    <lineage>
        <taxon>Eukaryota</taxon>
        <taxon>Sar</taxon>
        <taxon>Alveolata</taxon>
        <taxon>Apicomplexa</taxon>
        <taxon>Conoidasida</taxon>
        <taxon>Coccidia</taxon>
        <taxon>Eucoccidiorida</taxon>
        <taxon>Eimeriorina</taxon>
        <taxon>Eimeriidae</taxon>
        <taxon>Eimeria</taxon>
    </lineage>
</organism>
<dbReference type="Proteomes" id="UP000030754">
    <property type="component" value="Unassembled WGS sequence"/>
</dbReference>
<sequence length="748" mass="81638">MWKLPSPAHVMFLVALSSTEPHEISPSTVVPPGQGYLVETVPNWPVPPVTPDQLQYYHRSSSSPQGLLPFVAGVASTLVLLYLILSCYLQIHTVAANFTHSRYLAEGPSRACVAGGDSATDFTSPEDLKAVSAANGQLFFLSLADGEAANLTQQERLSVADAKCCLNTSVDRLRVLARELQTAFGDELERKSRERDDLRARLRHLSWNSAQDVAALLYRSSSYGTGRALSRDAAAAIVAAKRVNNPSKRMPSALTEKDRETVQCLVKHLRQEICEITSMLRAQREIGADEVERANTVLVDVEYTTLQLRSANLLDVSTSLEEASRQVRELVSQGTHRPKKKSSWLGFMSRLSIGSSRAESRQNLAEQAPQNPSAASKSTGVPTEQAPMSTQGGLSTPLLSRQSPLRRSVSATSRKPPPGPGGHGNRSRQKADKPRRPGPSSVPRRPPLNEDEVMQHIKDLLLWIPKAQTILDKACRGVVLDEFDVTVSEGAETYKIIASVEVEESVSSARRSAFTEARARVHGLLGSLHEQLSDDWLKRALQSIYTVKCAQRDLLQAKIKGSTDRIPHAGDPYIGKALYLKSAVDLGTRTLESISRCGCGHLPCADAGLCDTLEDLETLLFDAKSDLENVVDAAASVWILTVQGHTQTGRPEASDTPHTSSAEPSATSQQDEKENMLKEAASILEVLESFERPTTKLAELKDALKGLCPELARQEESSTRSSSIRRLLQLTLKSPSLRRSKSTPKSLT</sequence>
<evidence type="ECO:0008006" key="5">
    <source>
        <dbReference type="Google" id="ProtNLM"/>
    </source>
</evidence>
<dbReference type="AlphaFoldDB" id="U6N1Z1"/>
<feature type="compositionally biased region" description="Polar residues" evidence="1">
    <location>
        <begin position="356"/>
        <end position="413"/>
    </location>
</feature>
<feature type="signal peptide" evidence="2">
    <location>
        <begin position="1"/>
        <end position="21"/>
    </location>
</feature>
<dbReference type="GeneID" id="25478595"/>
<feature type="chain" id="PRO_5004675711" description="Myosin heavy chain" evidence="2">
    <location>
        <begin position="22"/>
        <end position="748"/>
    </location>
</feature>
<keyword evidence="2" id="KW-0732">Signal</keyword>
<proteinExistence type="predicted"/>
<protein>
    <recommendedName>
        <fullName evidence="5">Myosin heavy chain</fullName>
    </recommendedName>
</protein>
<reference evidence="3" key="2">
    <citation type="submission" date="2013-10" db="EMBL/GenBank/DDBJ databases">
        <authorList>
            <person name="Aslett M."/>
        </authorList>
    </citation>
    <scope>NUCLEOTIDE SEQUENCE [LARGE SCALE GENOMIC DNA]</scope>
    <source>
        <strain evidence="3">Houghton</strain>
    </source>
</reference>
<evidence type="ECO:0000313" key="4">
    <source>
        <dbReference type="Proteomes" id="UP000030754"/>
    </source>
</evidence>
<evidence type="ECO:0000313" key="3">
    <source>
        <dbReference type="EMBL" id="CDJ70493.1"/>
    </source>
</evidence>
<dbReference type="OrthoDB" id="10348505at2759"/>
<feature type="region of interest" description="Disordered" evidence="1">
    <location>
        <begin position="356"/>
        <end position="450"/>
    </location>
</feature>
<feature type="region of interest" description="Disordered" evidence="1">
    <location>
        <begin position="646"/>
        <end position="674"/>
    </location>
</feature>
<gene>
    <name evidence="3" type="ORF">ENH_00084670</name>
</gene>
<evidence type="ECO:0000256" key="2">
    <source>
        <dbReference type="SAM" id="SignalP"/>
    </source>
</evidence>
<accession>U6N1Z1</accession>
<dbReference type="EMBL" id="HG725985">
    <property type="protein sequence ID" value="CDJ70493.1"/>
    <property type="molecule type" value="Genomic_DNA"/>
</dbReference>
<name>U6N1Z1_9EIME</name>
<dbReference type="RefSeq" id="XP_013438959.1">
    <property type="nucleotide sequence ID" value="XM_013583505.1"/>
</dbReference>
<keyword evidence="4" id="KW-1185">Reference proteome</keyword>
<dbReference type="VEuPathDB" id="ToxoDB:ENH_00084670"/>
<feature type="compositionally biased region" description="Polar residues" evidence="1">
    <location>
        <begin position="656"/>
        <end position="669"/>
    </location>
</feature>
<evidence type="ECO:0000256" key="1">
    <source>
        <dbReference type="SAM" id="MobiDB-lite"/>
    </source>
</evidence>